<protein>
    <submittedName>
        <fullName evidence="2">Uncharacterized protein</fullName>
    </submittedName>
</protein>
<evidence type="ECO:0000313" key="3">
    <source>
        <dbReference type="Proteomes" id="UP001596447"/>
    </source>
</evidence>
<evidence type="ECO:0000256" key="1">
    <source>
        <dbReference type="SAM" id="Phobius"/>
    </source>
</evidence>
<organism evidence="2 3">
    <name type="scientific">Halospeciosus flavus</name>
    <dbReference type="NCBI Taxonomy" id="3032283"/>
    <lineage>
        <taxon>Archaea</taxon>
        <taxon>Methanobacteriati</taxon>
        <taxon>Methanobacteriota</taxon>
        <taxon>Stenosarchaea group</taxon>
        <taxon>Halobacteria</taxon>
        <taxon>Halobacteriales</taxon>
        <taxon>Halobacteriaceae</taxon>
        <taxon>Halospeciosus</taxon>
    </lineage>
</organism>
<proteinExistence type="predicted"/>
<dbReference type="EMBL" id="JBHTAR010000011">
    <property type="protein sequence ID" value="MFC7200120.1"/>
    <property type="molecule type" value="Genomic_DNA"/>
</dbReference>
<feature type="transmembrane region" description="Helical" evidence="1">
    <location>
        <begin position="41"/>
        <end position="65"/>
    </location>
</feature>
<feature type="transmembrane region" description="Helical" evidence="1">
    <location>
        <begin position="77"/>
        <end position="96"/>
    </location>
</feature>
<keyword evidence="3" id="KW-1185">Reference proteome</keyword>
<dbReference type="AlphaFoldDB" id="A0ABD5Z4I2"/>
<comment type="caution">
    <text evidence="2">The sequence shown here is derived from an EMBL/GenBank/DDBJ whole genome shotgun (WGS) entry which is preliminary data.</text>
</comment>
<gene>
    <name evidence="2" type="ORF">ACFQJ9_11985</name>
</gene>
<name>A0ABD5Z4I2_9EURY</name>
<keyword evidence="1" id="KW-1133">Transmembrane helix</keyword>
<dbReference type="RefSeq" id="WP_279530039.1">
    <property type="nucleotide sequence ID" value="NZ_CP122312.1"/>
</dbReference>
<reference evidence="2 3" key="1">
    <citation type="journal article" date="2019" name="Int. J. Syst. Evol. Microbiol.">
        <title>The Global Catalogue of Microorganisms (GCM) 10K type strain sequencing project: providing services to taxonomists for standard genome sequencing and annotation.</title>
        <authorList>
            <consortium name="The Broad Institute Genomics Platform"/>
            <consortium name="The Broad Institute Genome Sequencing Center for Infectious Disease"/>
            <person name="Wu L."/>
            <person name="Ma J."/>
        </authorList>
    </citation>
    <scope>NUCLEOTIDE SEQUENCE [LARGE SCALE GENOMIC DNA]</scope>
    <source>
        <strain evidence="2 3">XZGYJ-43</strain>
    </source>
</reference>
<dbReference type="Proteomes" id="UP001596447">
    <property type="component" value="Unassembled WGS sequence"/>
</dbReference>
<accession>A0ABD5Z4I2</accession>
<keyword evidence="1" id="KW-0812">Transmembrane</keyword>
<keyword evidence="1" id="KW-0472">Membrane</keyword>
<sequence>MSNTDIALALLQMIALAIPPVAVLVKMLRKSDNIKWRTRQFSFLLAAGSILSFLGGEAAVLLYFFNNLNLPHMLRVAMVLIMAALVPFALFMGVLYREHQLEYA</sequence>
<feature type="transmembrane region" description="Helical" evidence="1">
    <location>
        <begin position="6"/>
        <end position="29"/>
    </location>
</feature>
<evidence type="ECO:0000313" key="2">
    <source>
        <dbReference type="EMBL" id="MFC7200120.1"/>
    </source>
</evidence>